<gene>
    <name evidence="1" type="ORF">TSPGSL018_11188</name>
</gene>
<name>A0A061SBA2_9CHLO</name>
<proteinExistence type="predicted"/>
<organism evidence="1">
    <name type="scientific">Tetraselmis sp. GSL018</name>
    <dbReference type="NCBI Taxonomy" id="582737"/>
    <lineage>
        <taxon>Eukaryota</taxon>
        <taxon>Viridiplantae</taxon>
        <taxon>Chlorophyta</taxon>
        <taxon>core chlorophytes</taxon>
        <taxon>Chlorodendrophyceae</taxon>
        <taxon>Chlorodendrales</taxon>
        <taxon>Chlorodendraceae</taxon>
        <taxon>Tetraselmis</taxon>
    </lineage>
</organism>
<dbReference type="EMBL" id="GBEZ01005237">
    <property type="protein sequence ID" value="JAC80046.1"/>
    <property type="molecule type" value="Transcribed_RNA"/>
</dbReference>
<accession>A0A061SBA2</accession>
<sequence length="48" mass="5605">NTIFLDNHVVEVNVDTKADWRKRVVHIEVDQLITKKQEEDASVNTTKK</sequence>
<evidence type="ECO:0000313" key="1">
    <source>
        <dbReference type="EMBL" id="JAC80046.1"/>
    </source>
</evidence>
<feature type="non-terminal residue" evidence="1">
    <location>
        <position position="1"/>
    </location>
</feature>
<reference evidence="1" key="1">
    <citation type="submission" date="2014-05" db="EMBL/GenBank/DDBJ databases">
        <title>The transcriptome of the halophilic microalga Tetraselmis sp. GSL018 isolated from the Great Salt Lake, Utah.</title>
        <authorList>
            <person name="Jinkerson R.E."/>
            <person name="D'Adamo S."/>
            <person name="Posewitz M.C."/>
        </authorList>
    </citation>
    <scope>NUCLEOTIDE SEQUENCE</scope>
    <source>
        <strain evidence="1">GSL018</strain>
    </source>
</reference>
<dbReference type="AlphaFoldDB" id="A0A061SBA2"/>
<protein>
    <submittedName>
        <fullName evidence="1">Uncharacterized protein</fullName>
    </submittedName>
</protein>